<reference evidence="11" key="2">
    <citation type="journal article" date="2018" name="MBio">
        <title>Insights into the evolution of host association through the isolation and characterization of a novel human periodontal pathobiont, Desulfobulbus oralis.</title>
        <authorList>
            <person name="Cross K.L."/>
            <person name="Chirania P."/>
            <person name="Xiong W."/>
            <person name="Beall C.J."/>
            <person name="Elkins J.G."/>
            <person name="Giannone R.J."/>
            <person name="Griffen A.L."/>
            <person name="Guss A.M."/>
            <person name="Hettich R.L."/>
            <person name="Joshi S.S."/>
            <person name="Mokrzan E.M."/>
            <person name="Martin R.K."/>
            <person name="Zhulin I.B."/>
            <person name="Leys E.J."/>
            <person name="Podar M."/>
        </authorList>
    </citation>
    <scope>NUCLEOTIDE SEQUENCE [LARGE SCALE GENOMIC DNA]</scope>
    <source>
        <strain evidence="11">ORNL</strain>
    </source>
</reference>
<evidence type="ECO:0000313" key="11">
    <source>
        <dbReference type="EMBL" id="AVD70678.1"/>
    </source>
</evidence>
<dbReference type="GO" id="GO:0016787">
    <property type="term" value="F:hydrolase activity"/>
    <property type="evidence" value="ECO:0007669"/>
    <property type="project" value="UniProtKB-KW"/>
</dbReference>
<dbReference type="InterPro" id="IPR011324">
    <property type="entry name" value="Cytotoxic_necrot_fac-like_cat"/>
</dbReference>
<dbReference type="Pfam" id="PF02578">
    <property type="entry name" value="Cu-oxidase_4"/>
    <property type="match status" value="1"/>
</dbReference>
<dbReference type="RefSeq" id="WP_104935973.1">
    <property type="nucleotide sequence ID" value="NZ_CP021255.1"/>
</dbReference>
<evidence type="ECO:0000256" key="8">
    <source>
        <dbReference type="ARBA" id="ARBA00048968"/>
    </source>
</evidence>
<keyword evidence="12" id="KW-1185">Reference proteome</keyword>
<gene>
    <name evidence="11" type="ORF">CAY53_03590</name>
</gene>
<evidence type="ECO:0000256" key="5">
    <source>
        <dbReference type="ARBA" id="ARBA00022801"/>
    </source>
</evidence>
<dbReference type="Proteomes" id="UP000239867">
    <property type="component" value="Chromosome"/>
</dbReference>
<dbReference type="AlphaFoldDB" id="A0A2L1GM05"/>
<evidence type="ECO:0000256" key="3">
    <source>
        <dbReference type="ARBA" id="ARBA00022679"/>
    </source>
</evidence>
<reference evidence="11" key="1">
    <citation type="submission" date="2017-05" db="EMBL/GenBank/DDBJ databases">
        <authorList>
            <person name="Song R."/>
            <person name="Chenine A.L."/>
            <person name="Ruprecht R.M."/>
        </authorList>
    </citation>
    <scope>NUCLEOTIDE SEQUENCE</scope>
    <source>
        <strain evidence="11">ORNL</strain>
    </source>
</reference>
<dbReference type="SUPFAM" id="SSF64438">
    <property type="entry name" value="CNF1/YfiH-like putative cysteine hydrolases"/>
    <property type="match status" value="1"/>
</dbReference>
<comment type="catalytic activity">
    <reaction evidence="9">
        <text>S-methyl-5'-thioadenosine + phosphate = 5-(methylsulfanyl)-alpha-D-ribose 1-phosphate + adenine</text>
        <dbReference type="Rhea" id="RHEA:11852"/>
        <dbReference type="ChEBI" id="CHEBI:16708"/>
        <dbReference type="ChEBI" id="CHEBI:17509"/>
        <dbReference type="ChEBI" id="CHEBI:43474"/>
        <dbReference type="ChEBI" id="CHEBI:58533"/>
        <dbReference type="EC" id="2.4.2.28"/>
    </reaction>
    <physiologicalReaction direction="left-to-right" evidence="9">
        <dbReference type="Rhea" id="RHEA:11853"/>
    </physiologicalReaction>
</comment>
<dbReference type="PANTHER" id="PTHR30616">
    <property type="entry name" value="UNCHARACTERIZED PROTEIN YFIH"/>
    <property type="match status" value="1"/>
</dbReference>
<evidence type="ECO:0000256" key="1">
    <source>
        <dbReference type="ARBA" id="ARBA00000553"/>
    </source>
</evidence>
<proteinExistence type="inferred from homology"/>
<comment type="catalytic activity">
    <reaction evidence="1">
        <text>inosine + phosphate = alpha-D-ribose 1-phosphate + hypoxanthine</text>
        <dbReference type="Rhea" id="RHEA:27646"/>
        <dbReference type="ChEBI" id="CHEBI:17368"/>
        <dbReference type="ChEBI" id="CHEBI:17596"/>
        <dbReference type="ChEBI" id="CHEBI:43474"/>
        <dbReference type="ChEBI" id="CHEBI:57720"/>
        <dbReference type="EC" id="2.4.2.1"/>
    </reaction>
    <physiologicalReaction direction="left-to-right" evidence="1">
        <dbReference type="Rhea" id="RHEA:27647"/>
    </physiologicalReaction>
</comment>
<dbReference type="NCBIfam" id="TIGR00726">
    <property type="entry name" value="peptidoglycan editing factor PgeF"/>
    <property type="match status" value="1"/>
</dbReference>
<sequence>MPEVKSALPPALQHPLLQTPHAMFCRLGGVSAGPFATLNLSCHVGDKQDLVQENRRRALAALGLRQLVALQQVHADRVLLLDHMPESGEFSGFDAVITNVPGLALLIQQADCQAVLLHAPGRRVVAAVHCGWRGSVANIIGKTVARMRSAFGVRPAELRAVVSPSLGPCCAEFITYKQELPAWMHAFAATGKPAHFDFWAMSARQLATAGVPAAQIGIMGICTCCNHGYFSFRRAKRENGGLCGRNGSMIGLAAR</sequence>
<dbReference type="EMBL" id="CP021255">
    <property type="protein sequence ID" value="AVD70678.1"/>
    <property type="molecule type" value="Genomic_DNA"/>
</dbReference>
<evidence type="ECO:0000256" key="10">
    <source>
        <dbReference type="RuleBase" id="RU361274"/>
    </source>
</evidence>
<comment type="catalytic activity">
    <reaction evidence="8">
        <text>adenosine + phosphate = alpha-D-ribose 1-phosphate + adenine</text>
        <dbReference type="Rhea" id="RHEA:27642"/>
        <dbReference type="ChEBI" id="CHEBI:16335"/>
        <dbReference type="ChEBI" id="CHEBI:16708"/>
        <dbReference type="ChEBI" id="CHEBI:43474"/>
        <dbReference type="ChEBI" id="CHEBI:57720"/>
        <dbReference type="EC" id="2.4.2.1"/>
    </reaction>
    <physiologicalReaction direction="left-to-right" evidence="8">
        <dbReference type="Rhea" id="RHEA:27643"/>
    </physiologicalReaction>
</comment>
<dbReference type="CDD" id="cd16833">
    <property type="entry name" value="YfiH"/>
    <property type="match status" value="1"/>
</dbReference>
<evidence type="ECO:0000256" key="4">
    <source>
        <dbReference type="ARBA" id="ARBA00022723"/>
    </source>
</evidence>
<keyword evidence="3" id="KW-0808">Transferase</keyword>
<keyword evidence="6" id="KW-0862">Zinc</keyword>
<keyword evidence="4" id="KW-0479">Metal-binding</keyword>
<accession>A0A2L1GM05</accession>
<protein>
    <recommendedName>
        <fullName evidence="10">Purine nucleoside phosphorylase</fullName>
    </recommendedName>
</protein>
<evidence type="ECO:0000256" key="9">
    <source>
        <dbReference type="ARBA" id="ARBA00049893"/>
    </source>
</evidence>
<comment type="catalytic activity">
    <reaction evidence="7">
        <text>adenosine + H2O + H(+) = inosine + NH4(+)</text>
        <dbReference type="Rhea" id="RHEA:24408"/>
        <dbReference type="ChEBI" id="CHEBI:15377"/>
        <dbReference type="ChEBI" id="CHEBI:15378"/>
        <dbReference type="ChEBI" id="CHEBI:16335"/>
        <dbReference type="ChEBI" id="CHEBI:17596"/>
        <dbReference type="ChEBI" id="CHEBI:28938"/>
        <dbReference type="EC" id="3.5.4.4"/>
    </reaction>
    <physiologicalReaction direction="left-to-right" evidence="7">
        <dbReference type="Rhea" id="RHEA:24409"/>
    </physiologicalReaction>
</comment>
<name>A0A2L1GM05_9BACT</name>
<dbReference type="GO" id="GO:0005507">
    <property type="term" value="F:copper ion binding"/>
    <property type="evidence" value="ECO:0007669"/>
    <property type="project" value="TreeGrafter"/>
</dbReference>
<evidence type="ECO:0000256" key="2">
    <source>
        <dbReference type="ARBA" id="ARBA00007353"/>
    </source>
</evidence>
<evidence type="ECO:0000256" key="7">
    <source>
        <dbReference type="ARBA" id="ARBA00047989"/>
    </source>
</evidence>
<dbReference type="PANTHER" id="PTHR30616:SF2">
    <property type="entry name" value="PURINE NUCLEOSIDE PHOSPHORYLASE LACC1"/>
    <property type="match status" value="1"/>
</dbReference>
<dbReference type="InterPro" id="IPR003730">
    <property type="entry name" value="Cu_polyphenol_OxRdtase"/>
</dbReference>
<evidence type="ECO:0000256" key="6">
    <source>
        <dbReference type="ARBA" id="ARBA00022833"/>
    </source>
</evidence>
<organism evidence="11 12">
    <name type="scientific">Desulfobulbus oralis</name>
    <dbReference type="NCBI Taxonomy" id="1986146"/>
    <lineage>
        <taxon>Bacteria</taxon>
        <taxon>Pseudomonadati</taxon>
        <taxon>Thermodesulfobacteriota</taxon>
        <taxon>Desulfobulbia</taxon>
        <taxon>Desulfobulbales</taxon>
        <taxon>Desulfobulbaceae</taxon>
        <taxon>Desulfobulbus</taxon>
    </lineage>
</organism>
<dbReference type="GO" id="GO:0017061">
    <property type="term" value="F:S-methyl-5-thioadenosine phosphorylase activity"/>
    <property type="evidence" value="ECO:0007669"/>
    <property type="project" value="UniProtKB-EC"/>
</dbReference>
<comment type="similarity">
    <text evidence="2 10">Belongs to the purine nucleoside phosphorylase YfiH/LACC1 family.</text>
</comment>
<evidence type="ECO:0000313" key="12">
    <source>
        <dbReference type="Proteomes" id="UP000239867"/>
    </source>
</evidence>
<dbReference type="InterPro" id="IPR038371">
    <property type="entry name" value="Cu_polyphenol_OxRdtase_sf"/>
</dbReference>
<keyword evidence="5" id="KW-0378">Hydrolase</keyword>
<dbReference type="Gene3D" id="3.60.140.10">
    <property type="entry name" value="CNF1/YfiH-like putative cysteine hydrolases"/>
    <property type="match status" value="1"/>
</dbReference>
<dbReference type="KEGG" id="deo:CAY53_03590"/>
<dbReference type="OrthoDB" id="4279at2"/>